<dbReference type="InParanoid" id="A0A7M7GHZ6"/>
<name>A0A7M7GHZ6_STRPU</name>
<dbReference type="AlphaFoldDB" id="A0A7M7GHZ6"/>
<dbReference type="FunCoup" id="A0A7M7GHZ6">
    <property type="interactions" value="1056"/>
</dbReference>
<dbReference type="Gene3D" id="1.20.1070.10">
    <property type="entry name" value="Rhodopsin 7-helix transmembrane proteins"/>
    <property type="match status" value="1"/>
</dbReference>
<dbReference type="GO" id="GO:0004930">
    <property type="term" value="F:G protein-coupled receptor activity"/>
    <property type="evidence" value="ECO:0007669"/>
    <property type="project" value="UniProtKB-KW"/>
</dbReference>
<feature type="region of interest" description="Disordered" evidence="6">
    <location>
        <begin position="359"/>
        <end position="382"/>
    </location>
</feature>
<feature type="compositionally biased region" description="Low complexity" evidence="6">
    <location>
        <begin position="240"/>
        <end position="258"/>
    </location>
</feature>
<feature type="transmembrane region" description="Helical" evidence="7">
    <location>
        <begin position="278"/>
        <end position="303"/>
    </location>
</feature>
<dbReference type="GeneID" id="100889392"/>
<evidence type="ECO:0000256" key="1">
    <source>
        <dbReference type="ARBA" id="ARBA00004370"/>
    </source>
</evidence>
<feature type="transmembrane region" description="Helical" evidence="7">
    <location>
        <begin position="166"/>
        <end position="185"/>
    </location>
</feature>
<keyword evidence="10" id="KW-1185">Reference proteome</keyword>
<keyword evidence="3 7" id="KW-1133">Transmembrane helix</keyword>
<reference evidence="10" key="1">
    <citation type="submission" date="2015-02" db="EMBL/GenBank/DDBJ databases">
        <title>Genome sequencing for Strongylocentrotus purpuratus.</title>
        <authorList>
            <person name="Murali S."/>
            <person name="Liu Y."/>
            <person name="Vee V."/>
            <person name="English A."/>
            <person name="Wang M."/>
            <person name="Skinner E."/>
            <person name="Han Y."/>
            <person name="Muzny D.M."/>
            <person name="Worley K.C."/>
            <person name="Gibbs R.A."/>
        </authorList>
    </citation>
    <scope>NUCLEOTIDE SEQUENCE</scope>
</reference>
<comment type="subcellular location">
    <subcellularLocation>
        <location evidence="1">Membrane</location>
    </subcellularLocation>
</comment>
<evidence type="ECO:0000313" key="10">
    <source>
        <dbReference type="Proteomes" id="UP000007110"/>
    </source>
</evidence>
<dbReference type="InterPro" id="IPR017452">
    <property type="entry name" value="GPCR_Rhodpsn_7TM"/>
</dbReference>
<feature type="region of interest" description="Disordered" evidence="6">
    <location>
        <begin position="240"/>
        <end position="270"/>
    </location>
</feature>
<proteinExistence type="inferred from homology"/>
<keyword evidence="5" id="KW-0807">Transducer</keyword>
<sequence length="382" mass="42605">MTDFMSLLSENVTYFEFDDANGTNNITDGDEGGGGGFGAKPMIWIILEALIGCLGVVGNGMVLFVFFKDKSLRNLVNSFIINQSLIDFTTSFAFLLICFLPKKTLDPKSLAHIIFCRIWVSEYVLWALFISSSLNLVCITLDRYCAIIYPTKYRSSARKLQRRVKLISVMTWASGFVLDCYWPAIHVIFPTGGCYPSWPNKILQGVIGVFIFFITYAGPLSVMGFSYVRILSKLRKPATRAAPAPSPKSSPASTSASKAMRRSKRVMSERSERATRNVIKTMITVSLTYAICWAPIAFNFLVYNLGGPLDFSGTWYAVTKIFVYANLCANPFIYTMQYQQFQKGFERSFKVKIFKGLTDTSDPTKAQPSGVSSEGASRDVPL</sequence>
<evidence type="ECO:0000256" key="3">
    <source>
        <dbReference type="ARBA" id="ARBA00022989"/>
    </source>
</evidence>
<feature type="transmembrane region" description="Helical" evidence="7">
    <location>
        <begin position="123"/>
        <end position="145"/>
    </location>
</feature>
<comment type="similarity">
    <text evidence="5">Belongs to the G-protein coupled receptor 1 family.</text>
</comment>
<organism evidence="9 10">
    <name type="scientific">Strongylocentrotus purpuratus</name>
    <name type="common">Purple sea urchin</name>
    <dbReference type="NCBI Taxonomy" id="7668"/>
    <lineage>
        <taxon>Eukaryota</taxon>
        <taxon>Metazoa</taxon>
        <taxon>Echinodermata</taxon>
        <taxon>Eleutherozoa</taxon>
        <taxon>Echinozoa</taxon>
        <taxon>Echinoidea</taxon>
        <taxon>Euechinoidea</taxon>
        <taxon>Echinacea</taxon>
        <taxon>Camarodonta</taxon>
        <taxon>Echinidea</taxon>
        <taxon>Strongylocentrotidae</taxon>
        <taxon>Strongylocentrotus</taxon>
    </lineage>
</organism>
<dbReference type="Proteomes" id="UP000007110">
    <property type="component" value="Unassembled WGS sequence"/>
</dbReference>
<evidence type="ECO:0000256" key="7">
    <source>
        <dbReference type="SAM" id="Phobius"/>
    </source>
</evidence>
<dbReference type="KEGG" id="spu:100889392"/>
<dbReference type="RefSeq" id="XP_003728505.2">
    <property type="nucleotide sequence ID" value="XM_003728457.3"/>
</dbReference>
<evidence type="ECO:0000256" key="6">
    <source>
        <dbReference type="SAM" id="MobiDB-lite"/>
    </source>
</evidence>
<dbReference type="Pfam" id="PF00001">
    <property type="entry name" value="7tm_1"/>
    <property type="match status" value="1"/>
</dbReference>
<protein>
    <recommendedName>
        <fullName evidence="8">G-protein coupled receptors family 1 profile domain-containing protein</fullName>
    </recommendedName>
</protein>
<dbReference type="OMA" id="WAPIAFN"/>
<dbReference type="PANTHER" id="PTHR45698">
    <property type="entry name" value="TRACE AMINE-ASSOCIATED RECEPTOR 19N-RELATED"/>
    <property type="match status" value="1"/>
</dbReference>
<dbReference type="EnsemblMetazoa" id="XM_003728457">
    <property type="protein sequence ID" value="XP_003728505"/>
    <property type="gene ID" value="LOC100889392"/>
</dbReference>
<feature type="transmembrane region" description="Helical" evidence="7">
    <location>
        <begin position="42"/>
        <end position="67"/>
    </location>
</feature>
<reference evidence="9" key="2">
    <citation type="submission" date="2021-01" db="UniProtKB">
        <authorList>
            <consortium name="EnsemblMetazoa"/>
        </authorList>
    </citation>
    <scope>IDENTIFICATION</scope>
</reference>
<evidence type="ECO:0000259" key="8">
    <source>
        <dbReference type="PROSITE" id="PS50262"/>
    </source>
</evidence>
<evidence type="ECO:0000256" key="5">
    <source>
        <dbReference type="RuleBase" id="RU000688"/>
    </source>
</evidence>
<evidence type="ECO:0000256" key="4">
    <source>
        <dbReference type="ARBA" id="ARBA00023136"/>
    </source>
</evidence>
<dbReference type="CDD" id="cd00637">
    <property type="entry name" value="7tm_classA_rhodopsin-like"/>
    <property type="match status" value="1"/>
</dbReference>
<dbReference type="PROSITE" id="PS50262">
    <property type="entry name" value="G_PROTEIN_RECEP_F1_2"/>
    <property type="match status" value="1"/>
</dbReference>
<dbReference type="GO" id="GO:0016020">
    <property type="term" value="C:membrane"/>
    <property type="evidence" value="ECO:0007669"/>
    <property type="project" value="UniProtKB-SubCell"/>
</dbReference>
<dbReference type="SUPFAM" id="SSF81321">
    <property type="entry name" value="Family A G protein-coupled receptor-like"/>
    <property type="match status" value="1"/>
</dbReference>
<feature type="transmembrane region" description="Helical" evidence="7">
    <location>
        <begin position="205"/>
        <end position="228"/>
    </location>
</feature>
<dbReference type="PANTHER" id="PTHR45698:SF1">
    <property type="entry name" value="TRACE AMINE-ASSOCIATED RECEPTOR 13C-LIKE"/>
    <property type="match status" value="1"/>
</dbReference>
<accession>A0A7M7GHZ6</accession>
<evidence type="ECO:0000256" key="2">
    <source>
        <dbReference type="ARBA" id="ARBA00022692"/>
    </source>
</evidence>
<dbReference type="PROSITE" id="PS00237">
    <property type="entry name" value="G_PROTEIN_RECEP_F1_1"/>
    <property type="match status" value="1"/>
</dbReference>
<dbReference type="PRINTS" id="PR00237">
    <property type="entry name" value="GPCRRHODOPSN"/>
</dbReference>
<keyword evidence="2 5" id="KW-0812">Transmembrane</keyword>
<keyword evidence="4 7" id="KW-0472">Membrane</keyword>
<feature type="domain" description="G-protein coupled receptors family 1 profile" evidence="8">
    <location>
        <begin position="58"/>
        <end position="334"/>
    </location>
</feature>
<dbReference type="OrthoDB" id="10042731at2759"/>
<dbReference type="SMART" id="SM01381">
    <property type="entry name" value="7TM_GPCR_Srsx"/>
    <property type="match status" value="1"/>
</dbReference>
<evidence type="ECO:0000313" key="9">
    <source>
        <dbReference type="EnsemblMetazoa" id="XP_003728505"/>
    </source>
</evidence>
<keyword evidence="5" id="KW-0675">Receptor</keyword>
<feature type="transmembrane region" description="Helical" evidence="7">
    <location>
        <begin position="79"/>
        <end position="103"/>
    </location>
</feature>
<keyword evidence="5" id="KW-0297">G-protein coupled receptor</keyword>
<feature type="transmembrane region" description="Helical" evidence="7">
    <location>
        <begin position="315"/>
        <end position="334"/>
    </location>
</feature>
<dbReference type="InterPro" id="IPR000276">
    <property type="entry name" value="GPCR_Rhodpsn"/>
</dbReference>
<feature type="compositionally biased region" description="Polar residues" evidence="6">
    <location>
        <begin position="359"/>
        <end position="375"/>
    </location>
</feature>